<dbReference type="GO" id="GO:0050661">
    <property type="term" value="F:NADP binding"/>
    <property type="evidence" value="ECO:0007669"/>
    <property type="project" value="InterPro"/>
</dbReference>
<evidence type="ECO:0000256" key="10">
    <source>
        <dbReference type="ARBA" id="ARBA00023163"/>
    </source>
</evidence>
<dbReference type="GO" id="GO:0003677">
    <property type="term" value="F:DNA binding"/>
    <property type="evidence" value="ECO:0007669"/>
    <property type="project" value="UniProtKB-KW"/>
</dbReference>
<dbReference type="GO" id="GO:0009893">
    <property type="term" value="P:positive regulation of metabolic process"/>
    <property type="evidence" value="ECO:0007669"/>
    <property type="project" value="UniProtKB-ARBA"/>
</dbReference>
<evidence type="ECO:0000259" key="12">
    <source>
        <dbReference type="PROSITE" id="PS50048"/>
    </source>
</evidence>
<protein>
    <recommendedName>
        <fullName evidence="12">Zn(2)-C6 fungal-type domain-containing protein</fullName>
    </recommendedName>
</protein>
<dbReference type="GO" id="GO:0004499">
    <property type="term" value="F:N,N-dimethylaniline monooxygenase activity"/>
    <property type="evidence" value="ECO:0007669"/>
    <property type="project" value="InterPro"/>
</dbReference>
<dbReference type="GO" id="GO:0000981">
    <property type="term" value="F:DNA-binding transcription factor activity, RNA polymerase II-specific"/>
    <property type="evidence" value="ECO:0007669"/>
    <property type="project" value="InterPro"/>
</dbReference>
<dbReference type="PANTHER" id="PTHR42877">
    <property type="entry name" value="L-ORNITHINE N(5)-MONOOXYGENASE-RELATED"/>
    <property type="match status" value="1"/>
</dbReference>
<dbReference type="EMBL" id="VCAU01000007">
    <property type="protein sequence ID" value="KAF9893639.1"/>
    <property type="molecule type" value="Genomic_DNA"/>
</dbReference>
<dbReference type="CDD" id="cd12148">
    <property type="entry name" value="fungal_TF_MHR"/>
    <property type="match status" value="1"/>
</dbReference>
<proteinExistence type="inferred from homology"/>
<evidence type="ECO:0000256" key="1">
    <source>
        <dbReference type="ARBA" id="ARBA00001974"/>
    </source>
</evidence>
<reference evidence="13" key="2">
    <citation type="submission" date="2020-02" db="EMBL/GenBank/DDBJ databases">
        <authorList>
            <person name="Gilchrist C.L.M."/>
            <person name="Chooi Y.-H."/>
        </authorList>
    </citation>
    <scope>NUCLEOTIDE SEQUENCE</scope>
    <source>
        <strain evidence="13">MST-FP2251</strain>
    </source>
</reference>
<dbReference type="SUPFAM" id="SSF57701">
    <property type="entry name" value="Zn2/Cys6 DNA-binding domain"/>
    <property type="match status" value="1"/>
</dbReference>
<comment type="caution">
    <text evidence="13">The sequence shown here is derived from an EMBL/GenBank/DDBJ whole genome shotgun (WGS) entry which is preliminary data.</text>
</comment>
<dbReference type="Gene3D" id="3.40.50.720">
    <property type="entry name" value="NAD(P)-binding Rossmann-like Domain"/>
    <property type="match status" value="1"/>
</dbReference>
<evidence type="ECO:0000256" key="6">
    <source>
        <dbReference type="ARBA" id="ARBA00022857"/>
    </source>
</evidence>
<dbReference type="Proteomes" id="UP001194746">
    <property type="component" value="Unassembled WGS sequence"/>
</dbReference>
<dbReference type="Pfam" id="PF00106">
    <property type="entry name" value="adh_short"/>
    <property type="match status" value="1"/>
</dbReference>
<dbReference type="SUPFAM" id="SSF51905">
    <property type="entry name" value="FAD/NAD(P)-binding domain"/>
    <property type="match status" value="2"/>
</dbReference>
<dbReference type="SMART" id="SM00066">
    <property type="entry name" value="GAL4"/>
    <property type="match status" value="1"/>
</dbReference>
<dbReference type="GO" id="GO:0050660">
    <property type="term" value="F:flavin adenine dinucleotide binding"/>
    <property type="evidence" value="ECO:0007669"/>
    <property type="project" value="InterPro"/>
</dbReference>
<evidence type="ECO:0000256" key="2">
    <source>
        <dbReference type="ARBA" id="ARBA00010139"/>
    </source>
</evidence>
<evidence type="ECO:0000256" key="7">
    <source>
        <dbReference type="ARBA" id="ARBA00023002"/>
    </source>
</evidence>
<dbReference type="PROSITE" id="PS50048">
    <property type="entry name" value="ZN2_CY6_FUNGAL_2"/>
    <property type="match status" value="1"/>
</dbReference>
<evidence type="ECO:0000256" key="4">
    <source>
        <dbReference type="ARBA" id="ARBA00022723"/>
    </source>
</evidence>
<dbReference type="GO" id="GO:0008270">
    <property type="term" value="F:zinc ion binding"/>
    <property type="evidence" value="ECO:0007669"/>
    <property type="project" value="InterPro"/>
</dbReference>
<dbReference type="Pfam" id="PF00172">
    <property type="entry name" value="Zn_clus"/>
    <property type="match status" value="1"/>
</dbReference>
<evidence type="ECO:0000313" key="14">
    <source>
        <dbReference type="Proteomes" id="UP001194746"/>
    </source>
</evidence>
<keyword evidence="5" id="KW-0274">FAD</keyword>
<dbReference type="InterPro" id="IPR036864">
    <property type="entry name" value="Zn2-C6_fun-type_DNA-bd_sf"/>
</dbReference>
<dbReference type="Pfam" id="PF00743">
    <property type="entry name" value="FMO-like"/>
    <property type="match status" value="1"/>
</dbReference>
<evidence type="ECO:0000313" key="13">
    <source>
        <dbReference type="EMBL" id="KAF9893639.1"/>
    </source>
</evidence>
<dbReference type="SMART" id="SM00906">
    <property type="entry name" value="Fungal_trans"/>
    <property type="match status" value="1"/>
</dbReference>
<evidence type="ECO:0000256" key="5">
    <source>
        <dbReference type="ARBA" id="ARBA00022827"/>
    </source>
</evidence>
<dbReference type="InterPro" id="IPR036188">
    <property type="entry name" value="FAD/NAD-bd_sf"/>
</dbReference>
<keyword evidence="8" id="KW-0805">Transcription regulation</keyword>
<dbReference type="PRINTS" id="PR00080">
    <property type="entry name" value="SDRFAMILY"/>
</dbReference>
<dbReference type="GO" id="GO:0044550">
    <property type="term" value="P:secondary metabolite biosynthetic process"/>
    <property type="evidence" value="ECO:0007669"/>
    <property type="project" value="UniProtKB-ARBA"/>
</dbReference>
<evidence type="ECO:0000256" key="9">
    <source>
        <dbReference type="ARBA" id="ARBA00023125"/>
    </source>
</evidence>
<dbReference type="Gene3D" id="3.50.50.60">
    <property type="entry name" value="FAD/NAD(P)-binding domain"/>
    <property type="match status" value="2"/>
</dbReference>
<evidence type="ECO:0000256" key="11">
    <source>
        <dbReference type="ARBA" id="ARBA00023242"/>
    </source>
</evidence>
<dbReference type="CDD" id="cd00067">
    <property type="entry name" value="GAL4"/>
    <property type="match status" value="1"/>
</dbReference>
<dbReference type="Pfam" id="PF04082">
    <property type="entry name" value="Fungal_trans"/>
    <property type="match status" value="1"/>
</dbReference>
<keyword evidence="6" id="KW-0521">NADP</keyword>
<dbReference type="InterPro" id="IPR020946">
    <property type="entry name" value="Flavin_mOase-like"/>
</dbReference>
<dbReference type="GO" id="GO:0006351">
    <property type="term" value="P:DNA-templated transcription"/>
    <property type="evidence" value="ECO:0007669"/>
    <property type="project" value="InterPro"/>
</dbReference>
<feature type="domain" description="Zn(2)-C6 fungal-type" evidence="12">
    <location>
        <begin position="905"/>
        <end position="938"/>
    </location>
</feature>
<gene>
    <name evidence="13" type="ORF">FE257_010951</name>
</gene>
<keyword evidence="4" id="KW-0479">Metal-binding</keyword>
<dbReference type="InterPro" id="IPR051209">
    <property type="entry name" value="FAD-bind_Monooxygenase_sf"/>
</dbReference>
<name>A0AAD4GXB2_ASPNN</name>
<evidence type="ECO:0000256" key="8">
    <source>
        <dbReference type="ARBA" id="ARBA00023015"/>
    </source>
</evidence>
<dbReference type="SUPFAM" id="SSF51735">
    <property type="entry name" value="NAD(P)-binding Rossmann-fold domains"/>
    <property type="match status" value="1"/>
</dbReference>
<dbReference type="PROSITE" id="PS00061">
    <property type="entry name" value="ADH_SHORT"/>
    <property type="match status" value="1"/>
</dbReference>
<comment type="cofactor">
    <cofactor evidence="1">
        <name>FAD</name>
        <dbReference type="ChEBI" id="CHEBI:57692"/>
    </cofactor>
</comment>
<dbReference type="InterPro" id="IPR036291">
    <property type="entry name" value="NAD(P)-bd_dom_sf"/>
</dbReference>
<keyword evidence="10" id="KW-0804">Transcription</keyword>
<keyword evidence="3" id="KW-0285">Flavoprotein</keyword>
<dbReference type="PANTHER" id="PTHR42877:SF10">
    <property type="entry name" value="L-ORNITHINE N(5)-OXYGENASE"/>
    <property type="match status" value="1"/>
</dbReference>
<keyword evidence="7" id="KW-0560">Oxidoreductase</keyword>
<dbReference type="InterPro" id="IPR002347">
    <property type="entry name" value="SDR_fam"/>
</dbReference>
<accession>A0AAD4GXB2</accession>
<comment type="similarity">
    <text evidence="2">Belongs to the FAD-binding monooxygenase family.</text>
</comment>
<keyword evidence="11" id="KW-0539">Nucleus</keyword>
<dbReference type="PRINTS" id="PR00081">
    <property type="entry name" value="GDHRDH"/>
</dbReference>
<dbReference type="Gene3D" id="4.10.240.10">
    <property type="entry name" value="Zn(2)-C6 fungal-type DNA-binding domain"/>
    <property type="match status" value="1"/>
</dbReference>
<dbReference type="InterPro" id="IPR001138">
    <property type="entry name" value="Zn2Cys6_DnaBD"/>
</dbReference>
<reference evidence="13" key="1">
    <citation type="journal article" date="2019" name="Beilstein J. Org. Chem.">
        <title>Nanangenines: drimane sesquiterpenoids as the dominant metabolite cohort of a novel Australian fungus, Aspergillus nanangensis.</title>
        <authorList>
            <person name="Lacey H.J."/>
            <person name="Gilchrist C.L.M."/>
            <person name="Crombie A."/>
            <person name="Kalaitzis J.A."/>
            <person name="Vuong D."/>
            <person name="Rutledge P.J."/>
            <person name="Turner P."/>
            <person name="Pitt J.I."/>
            <person name="Lacey E."/>
            <person name="Chooi Y.H."/>
            <person name="Piggott A.M."/>
        </authorList>
    </citation>
    <scope>NUCLEOTIDE SEQUENCE</scope>
    <source>
        <strain evidence="13">MST-FP2251</strain>
    </source>
</reference>
<dbReference type="InterPro" id="IPR020904">
    <property type="entry name" value="Sc_DH/Rdtase_CS"/>
</dbReference>
<dbReference type="Pfam" id="PF13450">
    <property type="entry name" value="NAD_binding_8"/>
    <property type="match status" value="1"/>
</dbReference>
<keyword evidence="14" id="KW-1185">Reference proteome</keyword>
<sequence>MDPPVTPSYSQIACVGTGLSAIALGATLKRWYSLDDIRFFDRQSDCGGTWFINTYPGCACDVPSALYSFSWHPNPAWTKLMPSYKEIKAYQDEVIDAYQLRDKMTFSTQVQQCIWREEASRWLLVLVDLQTGRTFHHECQILFAATGQLVEPRPCDIPGADSFQGALFHSARWRHNVALEGKRVVVVGNGCTAAQIVPSIVNRTESLHQIVRAKHWIFPAANFTYPSLLLWIFRYIPLTLKLHRLMIFLLAENDFRLFPMTAAAAKMRAARKVNVERYMRATAPEKYHEVLIPDFDVGCKRRIFDPGYLRSLHNEKLVLTDARITEIVPDGVRTSEGFIPADVIVLATGFQTNQFTPYMEVRGKNGSLHEHWERYDGPGAYNCSAMSEFPNYFLLLGPNAATGHTSALMAAENSVNYALRVLKPVLSGEAVAVELNQDAEDEYILDVQKALRGRVWNAGCASWYLNSKGWNAMAYPWSQAHYWYRSLFPIWSHWTIKRVRKPLTPWHHRILFLLPILAASTAALVRLLLPEVWLDAIVAGLLPREGLYIDPLVSLLRNTIFHPVATILLATYVKLVPESLPSTLSQPVLYGAVLSAALWVNDWLSKWSHNNWTRDTRWDWRKEVVVVTGGSSGIGASVAHRLAEDGVRVAVVDIAPLTYRIDNKPISYFHCDLSDEAEIHATCQRIREQVGHPTVLLNNAGLTRGQPIANGTYRDNAITLQTNLLAPFLLTKEFLPHMIETNHGHIVNVSSFSAYMPPAGLADYAASKAGLVVLHEALGMELKYLHRSPKVRTSLAVLSFTETPLFKGELNQPGFLFPLIHVDTVGDAIVDTLYSGYGRTIYLPGVCGFFAGVRGAPEWLQQILRSGSRDLKVDFKGRQTIDAQSGRLIRTRKPGESRRRKVALACDPCRTRKARCDGHKPVCKACARRGLTLDECLYKTVDNNARSASSNEYLRVLRNRIRELEQTCLNAGVAIPAFDRDSILTENDENEVMQQTSGGVGQNTAQSLPSSTPMGDAPFHPQTDPDIIQSSPFELPSNITAMGDISTSVERNEKAPDEFFGSSSTASLMRLLARDFVRQPPAIITPNIPAASASISEPLTRTTLDKALLPPRDLADHLLACFWDRVYCLYPFFDRPSFQAAYENLWLPRDHPPTELSDLAIGLGSKRDSGLGSIVFICALNMMFALGCHFADIPVSEREAVAHSFFLRAKMCIGLDMLEIRTVGTVQTFLVTVLFLQSTPYPHRCWQSMGVACRLAQGLGLHEPQLASCKHPLELEIQRRTWHGCVMMDMFVSMTYGRPTMTSHLSSVPLPLRAEVGEDGRPSYMSFYIATIELYRILDNILEDVYRSWHRRGNTPPTASSTTAAATTRQARLDVIIELEQKLFEYASGLPSFLSWTEPTTSTADSSYDLVLQRQRNVLHARFLYLHLLLYRPIFTQLCTDSSTLPTAQSVIYASILAKCAAACVKAAINLVSLVHETYLTSATDTWWYNGFYTSTAGMVLIMSYTCAAIRDELSPQTIDHAWSKCAQILCDMKPFSLSARNTLLFLQSARAQVLALQPLAQGPVSLTEQTFNVG</sequence>
<evidence type="ECO:0000256" key="3">
    <source>
        <dbReference type="ARBA" id="ARBA00022630"/>
    </source>
</evidence>
<keyword evidence="9" id="KW-0238">DNA-binding</keyword>
<organism evidence="13 14">
    <name type="scientific">Aspergillus nanangensis</name>
    <dbReference type="NCBI Taxonomy" id="2582783"/>
    <lineage>
        <taxon>Eukaryota</taxon>
        <taxon>Fungi</taxon>
        <taxon>Dikarya</taxon>
        <taxon>Ascomycota</taxon>
        <taxon>Pezizomycotina</taxon>
        <taxon>Eurotiomycetes</taxon>
        <taxon>Eurotiomycetidae</taxon>
        <taxon>Eurotiales</taxon>
        <taxon>Aspergillaceae</taxon>
        <taxon>Aspergillus</taxon>
        <taxon>Aspergillus subgen. Circumdati</taxon>
    </lineage>
</organism>
<dbReference type="InterPro" id="IPR007219">
    <property type="entry name" value="XnlR_reg_dom"/>
</dbReference>